<dbReference type="HOGENOM" id="CLU_031285_5_0_11"/>
<keyword evidence="2" id="KW-1185">Reference proteome</keyword>
<dbReference type="eggNOG" id="COG1653">
    <property type="taxonomic scope" value="Bacteria"/>
</dbReference>
<accession>A1RDH9</accession>
<sequence>MAFAAASALTLSGCGPSATPQTGEGAGELSKDPVTLTMTWWGNDTRQANTQKIIDAFEKAHPNINIEPSYSDWAGYWDKLATETAANNTPDIIQMDALYLSTYADRGALLDLSSLGDALNTSDLPQAAVDSGKVNDSLYAVSAGLTAYSIVANPSIFEQAGVELPDDKTWTWDDFADVTKKISEAGGGKFYGTSAYGFEDGSLRMWARQNGDQLFDEEGKVVIKKETVKSWWDQLKSLTDEGSVAPASTTIEKQAGGLSESFSATNQAALGFWWNSQLTALSKASGQEMKLLRLPESSGGKYWYKPSMYWSASSRTEHKAEAALFLDFLVNSQEVADIQLTERGVPANEKIRSYIAPKLSETDKAVVAFLDDLSGDVGEAEPVNPPGASGIEALLRKYTEQVLFGQMDSEKAAEGFIKELSSEIQN</sequence>
<dbReference type="InterPro" id="IPR006059">
    <property type="entry name" value="SBP"/>
</dbReference>
<dbReference type="Pfam" id="PF13416">
    <property type="entry name" value="SBP_bac_8"/>
    <property type="match status" value="1"/>
</dbReference>
<dbReference type="Gene3D" id="3.40.190.10">
    <property type="entry name" value="Periplasmic binding protein-like II"/>
    <property type="match status" value="2"/>
</dbReference>
<protein>
    <submittedName>
        <fullName evidence="1">Extracellular solute-binding domain protein</fullName>
    </submittedName>
</protein>
<dbReference type="AlphaFoldDB" id="A1RDH9"/>
<organism evidence="1 2">
    <name type="scientific">Paenarthrobacter aurescens (strain TC1)</name>
    <dbReference type="NCBI Taxonomy" id="290340"/>
    <lineage>
        <taxon>Bacteria</taxon>
        <taxon>Bacillati</taxon>
        <taxon>Actinomycetota</taxon>
        <taxon>Actinomycetes</taxon>
        <taxon>Micrococcales</taxon>
        <taxon>Micrococcaceae</taxon>
        <taxon>Paenarthrobacter</taxon>
    </lineage>
</organism>
<dbReference type="OrthoDB" id="7918484at2"/>
<gene>
    <name evidence="1" type="ordered locus">AAur_pTC20132</name>
</gene>
<dbReference type="KEGG" id="aau:AAur_pTC20132"/>
<dbReference type="PANTHER" id="PTHR43649:SF11">
    <property type="entry name" value="ABC TRANSPORTER SUBSTRATE-BINDING PROTEIN YESO-RELATED"/>
    <property type="match status" value="1"/>
</dbReference>
<proteinExistence type="predicted"/>
<dbReference type="SUPFAM" id="SSF53850">
    <property type="entry name" value="Periplasmic binding protein-like II"/>
    <property type="match status" value="1"/>
</dbReference>
<dbReference type="PANTHER" id="PTHR43649">
    <property type="entry name" value="ARABINOSE-BINDING PROTEIN-RELATED"/>
    <property type="match status" value="1"/>
</dbReference>
<dbReference type="Proteomes" id="UP000000637">
    <property type="component" value="Plasmid pTC2"/>
</dbReference>
<evidence type="ECO:0000313" key="2">
    <source>
        <dbReference type="Proteomes" id="UP000000637"/>
    </source>
</evidence>
<geneLocation type="plasmid" evidence="1 2">
    <name>pTC2</name>
</geneLocation>
<name>A1RDH9_PAEAT</name>
<dbReference type="EMBL" id="CP000476">
    <property type="protein sequence ID" value="ABM10764.1"/>
    <property type="molecule type" value="Genomic_DNA"/>
</dbReference>
<keyword evidence="1" id="KW-0614">Plasmid</keyword>
<evidence type="ECO:0000313" key="1">
    <source>
        <dbReference type="EMBL" id="ABM10764.1"/>
    </source>
</evidence>
<reference evidence="1 2" key="1">
    <citation type="journal article" date="2006" name="PLoS Genet.">
        <title>Secrets of soil survival revealed by the genome sequence of Arthrobacter aurescens TC1.</title>
        <authorList>
            <person name="Mongodin E.F."/>
            <person name="Shapir N."/>
            <person name="Daugherty S.C."/>
            <person name="DeBoy R.T."/>
            <person name="Emerson J.B."/>
            <person name="Shvartzbeyn A."/>
            <person name="Radune D."/>
            <person name="Vamathevan J."/>
            <person name="Riggs F."/>
            <person name="Grinberg V."/>
            <person name="Khouri H."/>
            <person name="Wackett L.P."/>
            <person name="Nelson K.E."/>
            <person name="Sadowsky M.J."/>
        </authorList>
    </citation>
    <scope>NUCLEOTIDE SEQUENCE [LARGE SCALE GENOMIC DNA]</scope>
    <source>
        <strain evidence="1 2">TC1</strain>
    </source>
</reference>
<dbReference type="InterPro" id="IPR050490">
    <property type="entry name" value="Bact_solute-bd_prot1"/>
</dbReference>